<feature type="compositionally biased region" description="Low complexity" evidence="1">
    <location>
        <begin position="28"/>
        <end position="39"/>
    </location>
</feature>
<evidence type="ECO:0000256" key="1">
    <source>
        <dbReference type="SAM" id="MobiDB-lite"/>
    </source>
</evidence>
<dbReference type="EMBL" id="JASUXU010000008">
    <property type="protein sequence ID" value="KAK0325162.1"/>
    <property type="molecule type" value="Genomic_DNA"/>
</dbReference>
<feature type="compositionally biased region" description="Basic and acidic residues" evidence="1">
    <location>
        <begin position="138"/>
        <end position="157"/>
    </location>
</feature>
<organism evidence="3 4">
    <name type="scientific">Friedmanniomyces endolithicus</name>
    <dbReference type="NCBI Taxonomy" id="329885"/>
    <lineage>
        <taxon>Eukaryota</taxon>
        <taxon>Fungi</taxon>
        <taxon>Dikarya</taxon>
        <taxon>Ascomycota</taxon>
        <taxon>Pezizomycotina</taxon>
        <taxon>Dothideomycetes</taxon>
        <taxon>Dothideomycetidae</taxon>
        <taxon>Mycosphaerellales</taxon>
        <taxon>Teratosphaeriaceae</taxon>
        <taxon>Friedmanniomyces</taxon>
    </lineage>
</organism>
<comment type="caution">
    <text evidence="3">The sequence shown here is derived from an EMBL/GenBank/DDBJ whole genome shotgun (WGS) entry which is preliminary data.</text>
</comment>
<feature type="region of interest" description="Disordered" evidence="1">
    <location>
        <begin position="87"/>
        <end position="177"/>
    </location>
</feature>
<feature type="region of interest" description="Disordered" evidence="1">
    <location>
        <begin position="21"/>
        <end position="60"/>
    </location>
</feature>
<dbReference type="Proteomes" id="UP000310066">
    <property type="component" value="Unassembled WGS sequence"/>
</dbReference>
<reference evidence="2" key="2">
    <citation type="submission" date="2021-12" db="EMBL/GenBank/DDBJ databases">
        <title>Black yeast isolated from Biological Soil Crust.</title>
        <authorList>
            <person name="Kurbessoian T."/>
        </authorList>
    </citation>
    <scope>NUCLEOTIDE SEQUENCE</scope>
    <source>
        <strain evidence="2">CCFEE 5208</strain>
    </source>
</reference>
<dbReference type="AlphaFoldDB" id="A0A4U0UXS4"/>
<evidence type="ECO:0000313" key="2">
    <source>
        <dbReference type="EMBL" id="KAK0325162.1"/>
    </source>
</evidence>
<dbReference type="Proteomes" id="UP001168146">
    <property type="component" value="Unassembled WGS sequence"/>
</dbReference>
<proteinExistence type="predicted"/>
<name>A0A4U0UXS4_9PEZI</name>
<accession>A0A4U0UXS4</accession>
<evidence type="ECO:0000313" key="3">
    <source>
        <dbReference type="EMBL" id="TKA41001.1"/>
    </source>
</evidence>
<dbReference type="EMBL" id="NAJP01000030">
    <property type="protein sequence ID" value="TKA41001.1"/>
    <property type="molecule type" value="Genomic_DNA"/>
</dbReference>
<reference evidence="3 4" key="1">
    <citation type="submission" date="2017-03" db="EMBL/GenBank/DDBJ databases">
        <title>Genomes of endolithic fungi from Antarctica.</title>
        <authorList>
            <person name="Coleine C."/>
            <person name="Masonjones S."/>
            <person name="Stajich J.E."/>
        </authorList>
    </citation>
    <scope>NUCLEOTIDE SEQUENCE [LARGE SCALE GENOMIC DNA]</scope>
    <source>
        <strain evidence="3 4">CCFEE 5311</strain>
    </source>
</reference>
<gene>
    <name evidence="3" type="ORF">B0A54_07914</name>
    <name evidence="2" type="ORF">LTR82_004149</name>
</gene>
<feature type="compositionally biased region" description="Polar residues" evidence="1">
    <location>
        <begin position="168"/>
        <end position="177"/>
    </location>
</feature>
<protein>
    <submittedName>
        <fullName evidence="3">Uncharacterized protein</fullName>
    </submittedName>
</protein>
<evidence type="ECO:0000313" key="4">
    <source>
        <dbReference type="Proteomes" id="UP000310066"/>
    </source>
</evidence>
<sequence length="177" mass="19216">MTLFTDRVPDPQLAEWPVYGERSSGAISSPSHVSPGSSSAVRKHICSTSVDESDSDSDNESTAFWHRFAKADDVRVRVITGPKLVRRGKVWLEPAREEERGDEETATGSQKIEGDVEGSESEEGHHDPGIVSSARGSITHDRDWGLRERHDSGKIDESSDEEGGSDGVTTTPASSPR</sequence>